<organism evidence="1 2">
    <name type="scientific">Streptosporangium oxazolinicum</name>
    <dbReference type="NCBI Taxonomy" id="909287"/>
    <lineage>
        <taxon>Bacteria</taxon>
        <taxon>Bacillati</taxon>
        <taxon>Actinomycetota</taxon>
        <taxon>Actinomycetes</taxon>
        <taxon>Streptosporangiales</taxon>
        <taxon>Streptosporangiaceae</taxon>
        <taxon>Streptosporangium</taxon>
    </lineage>
</organism>
<dbReference type="InterPro" id="IPR014985">
    <property type="entry name" value="WbqC"/>
</dbReference>
<evidence type="ECO:0000313" key="2">
    <source>
        <dbReference type="Proteomes" id="UP001501251"/>
    </source>
</evidence>
<comment type="caution">
    <text evidence="1">The sequence shown here is derived from an EMBL/GenBank/DDBJ whole genome shotgun (WGS) entry which is preliminary data.</text>
</comment>
<dbReference type="Proteomes" id="UP001501251">
    <property type="component" value="Unassembled WGS sequence"/>
</dbReference>
<accession>A0ABP8B527</accession>
<proteinExistence type="predicted"/>
<sequence length="230" mass="26084">MNGTRVLVAHQPAYLPWPGYLSRLVGTETLVLLDHVQFSERGWQHRNFIRGVRGDRLRLTVPVRRRFGQSIREVRLADTVWAERHWRSIDQCYRKAAFWPRYGEGLRAIYAAGWERLVDVNQALLRFLFEAFGLRIRCVRSSDLAPEGTGTRMLADLARRTGKTVLRVGTGAARYLEPTVLADAGIAVQVATYETTGEQPLSALDLLMRHGPDARALLENRGRIHPLVTS</sequence>
<reference evidence="2" key="1">
    <citation type="journal article" date="2019" name="Int. J. Syst. Evol. Microbiol.">
        <title>The Global Catalogue of Microorganisms (GCM) 10K type strain sequencing project: providing services to taxonomists for standard genome sequencing and annotation.</title>
        <authorList>
            <consortium name="The Broad Institute Genomics Platform"/>
            <consortium name="The Broad Institute Genome Sequencing Center for Infectious Disease"/>
            <person name="Wu L."/>
            <person name="Ma J."/>
        </authorList>
    </citation>
    <scope>NUCLEOTIDE SEQUENCE [LARGE SCALE GENOMIC DNA]</scope>
    <source>
        <strain evidence="2">JCM 17388</strain>
    </source>
</reference>
<protein>
    <submittedName>
        <fullName evidence="1">WbqC family protein</fullName>
    </submittedName>
</protein>
<evidence type="ECO:0000313" key="1">
    <source>
        <dbReference type="EMBL" id="GAA4198132.1"/>
    </source>
</evidence>
<keyword evidence="2" id="KW-1185">Reference proteome</keyword>
<name>A0ABP8B527_9ACTN</name>
<dbReference type="RefSeq" id="WP_344920268.1">
    <property type="nucleotide sequence ID" value="NZ_BAABAQ010000009.1"/>
</dbReference>
<gene>
    <name evidence="1" type="ORF">GCM10022252_48060</name>
</gene>
<dbReference type="Pfam" id="PF08889">
    <property type="entry name" value="WbqC"/>
    <property type="match status" value="1"/>
</dbReference>
<dbReference type="EMBL" id="BAABAQ010000009">
    <property type="protein sequence ID" value="GAA4198132.1"/>
    <property type="molecule type" value="Genomic_DNA"/>
</dbReference>